<dbReference type="Gene3D" id="3.80.10.10">
    <property type="entry name" value="Ribonuclease Inhibitor"/>
    <property type="match status" value="1"/>
</dbReference>
<dbReference type="InterPro" id="IPR036047">
    <property type="entry name" value="F-box-like_dom_sf"/>
</dbReference>
<dbReference type="InterPro" id="IPR006553">
    <property type="entry name" value="Leu-rich_rpt_Cys-con_subtyp"/>
</dbReference>
<evidence type="ECO:0000313" key="2">
    <source>
        <dbReference type="Proteomes" id="UP001367508"/>
    </source>
</evidence>
<evidence type="ECO:0000313" key="1">
    <source>
        <dbReference type="EMBL" id="KAK7324132.1"/>
    </source>
</evidence>
<dbReference type="SMART" id="SM00367">
    <property type="entry name" value="LRR_CC"/>
    <property type="match status" value="3"/>
</dbReference>
<dbReference type="InterPro" id="IPR032675">
    <property type="entry name" value="LRR_dom_sf"/>
</dbReference>
<comment type="caution">
    <text evidence="1">The sequence shown here is derived from an EMBL/GenBank/DDBJ whole genome shotgun (WGS) entry which is preliminary data.</text>
</comment>
<organism evidence="1 2">
    <name type="scientific">Canavalia gladiata</name>
    <name type="common">Sword bean</name>
    <name type="synonym">Dolichos gladiatus</name>
    <dbReference type="NCBI Taxonomy" id="3824"/>
    <lineage>
        <taxon>Eukaryota</taxon>
        <taxon>Viridiplantae</taxon>
        <taxon>Streptophyta</taxon>
        <taxon>Embryophyta</taxon>
        <taxon>Tracheophyta</taxon>
        <taxon>Spermatophyta</taxon>
        <taxon>Magnoliopsida</taxon>
        <taxon>eudicotyledons</taxon>
        <taxon>Gunneridae</taxon>
        <taxon>Pentapetalae</taxon>
        <taxon>rosids</taxon>
        <taxon>fabids</taxon>
        <taxon>Fabales</taxon>
        <taxon>Fabaceae</taxon>
        <taxon>Papilionoideae</taxon>
        <taxon>50 kb inversion clade</taxon>
        <taxon>NPAAA clade</taxon>
        <taxon>indigoferoid/millettioid clade</taxon>
        <taxon>Phaseoleae</taxon>
        <taxon>Canavalia</taxon>
    </lineage>
</organism>
<gene>
    <name evidence="1" type="ORF">VNO77_27654</name>
</gene>
<keyword evidence="2" id="KW-1185">Reference proteome</keyword>
<dbReference type="CDD" id="cd22161">
    <property type="entry name" value="F-box_AtSKP2-like"/>
    <property type="match status" value="1"/>
</dbReference>
<reference evidence="1 2" key="1">
    <citation type="submission" date="2024-01" db="EMBL/GenBank/DDBJ databases">
        <title>The genomes of 5 underutilized Papilionoideae crops provide insights into root nodulation and disease resistanc.</title>
        <authorList>
            <person name="Jiang F."/>
        </authorList>
    </citation>
    <scope>NUCLEOTIDE SEQUENCE [LARGE SCALE GENOMIC DNA]</scope>
    <source>
        <strain evidence="1">LVBAO_FW01</strain>
        <tissue evidence="1">Leaves</tissue>
    </source>
</reference>
<dbReference type="PANTHER" id="PTHR13318">
    <property type="entry name" value="PARTNER OF PAIRED, ISOFORM B-RELATED"/>
    <property type="match status" value="1"/>
</dbReference>
<dbReference type="EMBL" id="JAYMYQ010000006">
    <property type="protein sequence ID" value="KAK7324132.1"/>
    <property type="molecule type" value="Genomic_DNA"/>
</dbReference>
<dbReference type="SUPFAM" id="SSF81383">
    <property type="entry name" value="F-box domain"/>
    <property type="match status" value="1"/>
</dbReference>
<dbReference type="AlphaFoldDB" id="A0AAN9KV22"/>
<dbReference type="Proteomes" id="UP001367508">
    <property type="component" value="Unassembled WGS sequence"/>
</dbReference>
<accession>A0AAN9KV22</accession>
<dbReference type="SUPFAM" id="SSF52047">
    <property type="entry name" value="RNI-like"/>
    <property type="match status" value="1"/>
</dbReference>
<evidence type="ECO:0008006" key="3">
    <source>
        <dbReference type="Google" id="ProtNLM"/>
    </source>
</evidence>
<sequence length="246" mass="28278">MRQSWPYDLTQDYLPRGQNHSMKRTLSLGFIRLSALLVYTEDQSPHWNKITDVEVDLGVKEKTQPMTEQSVFKLRWMIITEWRDIPMVLLMQILSLVDDQTVITVSGVCCDWRDAIYFGLARLSFSWCSYNMNSVALSLVPKFTKLQTLILRQDKPQLADDVVETIAKYYHELQILDLNESFKLTNRTLYAIALGCRDLTKLNISTCLAFSDNALPYLASFCKKLKVLNLYRCVKAASDTTLQAIG</sequence>
<dbReference type="GO" id="GO:0031146">
    <property type="term" value="P:SCF-dependent proteasomal ubiquitin-dependent protein catabolic process"/>
    <property type="evidence" value="ECO:0007669"/>
    <property type="project" value="TreeGrafter"/>
</dbReference>
<proteinExistence type="predicted"/>
<dbReference type="PANTHER" id="PTHR13318:SF258">
    <property type="entry name" value="F-BOX PROTEIN SKP2A"/>
    <property type="match status" value="1"/>
</dbReference>
<protein>
    <recommendedName>
        <fullName evidence="3">F-box and leucine rich repeat protein 2</fullName>
    </recommendedName>
</protein>
<name>A0AAN9KV22_CANGL</name>
<dbReference type="GO" id="GO:0019005">
    <property type="term" value="C:SCF ubiquitin ligase complex"/>
    <property type="evidence" value="ECO:0007669"/>
    <property type="project" value="TreeGrafter"/>
</dbReference>